<sequence length="98" mass="10721">MFPVSEEALSETAESTSDEVVMDVLAETEETVLTGTEDAAPVQADNKTVKAVETAKITLRIKSPRKNQGNGKAGTFPSRLSLQQRRRNMEHFLNDGSL</sequence>
<dbReference type="Proteomes" id="UP000252378">
    <property type="component" value="Unassembled WGS sequence"/>
</dbReference>
<evidence type="ECO:0000313" key="2">
    <source>
        <dbReference type="EMBL" id="RCH42466.1"/>
    </source>
</evidence>
<name>A0A2A6ZHX6_9FIRM</name>
<gene>
    <name evidence="2" type="ORF">C7J97_13890</name>
</gene>
<comment type="caution">
    <text evidence="2">The sequence shown here is derived from an EMBL/GenBank/DDBJ whole genome shotgun (WGS) entry which is preliminary data.</text>
</comment>
<dbReference type="RefSeq" id="WP_097801421.1">
    <property type="nucleotide sequence ID" value="NZ_CP157369.1"/>
</dbReference>
<feature type="region of interest" description="Disordered" evidence="1">
    <location>
        <begin position="62"/>
        <end position="98"/>
    </location>
</feature>
<evidence type="ECO:0000256" key="1">
    <source>
        <dbReference type="SAM" id="MobiDB-lite"/>
    </source>
</evidence>
<evidence type="ECO:0000313" key="3">
    <source>
        <dbReference type="Proteomes" id="UP000252378"/>
    </source>
</evidence>
<organism evidence="2 3">
    <name type="scientific">Faecalibacterium prausnitzii</name>
    <dbReference type="NCBI Taxonomy" id="853"/>
    <lineage>
        <taxon>Bacteria</taxon>
        <taxon>Bacillati</taxon>
        <taxon>Bacillota</taxon>
        <taxon>Clostridia</taxon>
        <taxon>Eubacteriales</taxon>
        <taxon>Oscillospiraceae</taxon>
        <taxon>Faecalibacterium</taxon>
    </lineage>
</organism>
<accession>A0A2A6ZHX6</accession>
<proteinExistence type="predicted"/>
<protein>
    <submittedName>
        <fullName evidence="2">Uncharacterized protein</fullName>
    </submittedName>
</protein>
<dbReference type="EMBL" id="PXUP01000033">
    <property type="protein sequence ID" value="RCH42466.1"/>
    <property type="molecule type" value="Genomic_DNA"/>
</dbReference>
<dbReference type="AlphaFoldDB" id="A0A2A6ZHX6"/>
<feature type="compositionally biased region" description="Basic and acidic residues" evidence="1">
    <location>
        <begin position="87"/>
        <end position="98"/>
    </location>
</feature>
<reference evidence="2 3" key="1">
    <citation type="submission" date="2018-03" db="EMBL/GenBank/DDBJ databases">
        <title>Complete genome sequencing of Faecalibacterium prausnitzii strains isolated from the human gut.</title>
        <authorList>
            <person name="Fitzgerald B.C."/>
            <person name="Shkoporov A.N."/>
            <person name="Ross P.R."/>
            <person name="Hill C."/>
        </authorList>
    </citation>
    <scope>NUCLEOTIDE SEQUENCE [LARGE SCALE GENOMIC DNA]</scope>
    <source>
        <strain evidence="2 3">ATCC 27768</strain>
    </source>
</reference>